<dbReference type="PROSITE" id="PS50930">
    <property type="entry name" value="HTH_LYTTR"/>
    <property type="match status" value="1"/>
</dbReference>
<organism evidence="4 5">
    <name type="scientific">Pedobacter albus</name>
    <dbReference type="NCBI Taxonomy" id="3113905"/>
    <lineage>
        <taxon>Bacteria</taxon>
        <taxon>Pseudomonadati</taxon>
        <taxon>Bacteroidota</taxon>
        <taxon>Sphingobacteriia</taxon>
        <taxon>Sphingobacteriales</taxon>
        <taxon>Sphingobacteriaceae</taxon>
        <taxon>Pedobacter</taxon>
    </lineage>
</organism>
<protein>
    <submittedName>
        <fullName evidence="4">LytTR family DNA-binding domain-containing protein</fullName>
    </submittedName>
</protein>
<dbReference type="Pfam" id="PF00072">
    <property type="entry name" value="Response_reg"/>
    <property type="match status" value="1"/>
</dbReference>
<dbReference type="InterPro" id="IPR011006">
    <property type="entry name" value="CheY-like_superfamily"/>
</dbReference>
<evidence type="ECO:0000259" key="3">
    <source>
        <dbReference type="PROSITE" id="PS50930"/>
    </source>
</evidence>
<feature type="modified residue" description="4-aspartylphosphate" evidence="1">
    <location>
        <position position="57"/>
    </location>
</feature>
<accession>A0ABU7IAC3</accession>
<gene>
    <name evidence="4" type="ORF">VRU48_14970</name>
</gene>
<dbReference type="SUPFAM" id="SSF52172">
    <property type="entry name" value="CheY-like"/>
    <property type="match status" value="1"/>
</dbReference>
<dbReference type="SMART" id="SM00850">
    <property type="entry name" value="LytTR"/>
    <property type="match status" value="1"/>
</dbReference>
<dbReference type="PANTHER" id="PTHR37299">
    <property type="entry name" value="TRANSCRIPTIONAL REGULATOR-RELATED"/>
    <property type="match status" value="1"/>
</dbReference>
<dbReference type="EMBL" id="JAZDQT010000002">
    <property type="protein sequence ID" value="MEE1946424.1"/>
    <property type="molecule type" value="Genomic_DNA"/>
</dbReference>
<sequence>MRLRCYIIDDELSSIRIISRLIEQNNELELIGWETNSRHAMEQLLKRKITPDVVFLDIKMPDINGIDVAAKIKGTTRIIFVSSDRSYALSAIEQEGMDYLLKPLTVERFGEAVKRVRAWYDGKDPRMRLEQNRLLVQVEKKGRFICIDLARLVYIESDSNYLRINMEHDRFYYINMALSAMEERLSGCGFSRVHKTFLVNLRFVTGINKNLIELSEGTRIPIGPKYRALFLQAFEPLNAKPGEM</sequence>
<dbReference type="InterPro" id="IPR001789">
    <property type="entry name" value="Sig_transdc_resp-reg_receiver"/>
</dbReference>
<dbReference type="InterPro" id="IPR046947">
    <property type="entry name" value="LytR-like"/>
</dbReference>
<dbReference type="PANTHER" id="PTHR37299:SF1">
    <property type="entry name" value="STAGE 0 SPORULATION PROTEIN A HOMOLOG"/>
    <property type="match status" value="1"/>
</dbReference>
<reference evidence="4 5" key="1">
    <citation type="submission" date="2024-01" db="EMBL/GenBank/DDBJ databases">
        <title>Pedobacter sp. nov., isolated from fresh soil.</title>
        <authorList>
            <person name="Le N.T.T."/>
        </authorList>
    </citation>
    <scope>NUCLEOTIDE SEQUENCE [LARGE SCALE GENOMIC DNA]</scope>
    <source>
        <strain evidence="4 5">KR3-3</strain>
    </source>
</reference>
<keyword evidence="4" id="KW-0238">DNA-binding</keyword>
<evidence type="ECO:0000313" key="5">
    <source>
        <dbReference type="Proteomes" id="UP001336835"/>
    </source>
</evidence>
<feature type="domain" description="Response regulatory" evidence="2">
    <location>
        <begin position="4"/>
        <end position="117"/>
    </location>
</feature>
<dbReference type="Gene3D" id="3.40.50.2300">
    <property type="match status" value="1"/>
</dbReference>
<feature type="domain" description="HTH LytTR-type" evidence="3">
    <location>
        <begin position="136"/>
        <end position="236"/>
    </location>
</feature>
<evidence type="ECO:0000256" key="1">
    <source>
        <dbReference type="PROSITE-ProRule" id="PRU00169"/>
    </source>
</evidence>
<dbReference type="SMART" id="SM00448">
    <property type="entry name" value="REC"/>
    <property type="match status" value="1"/>
</dbReference>
<evidence type="ECO:0000259" key="2">
    <source>
        <dbReference type="PROSITE" id="PS50110"/>
    </source>
</evidence>
<keyword evidence="5" id="KW-1185">Reference proteome</keyword>
<evidence type="ECO:0000313" key="4">
    <source>
        <dbReference type="EMBL" id="MEE1946424.1"/>
    </source>
</evidence>
<keyword evidence="1" id="KW-0597">Phosphoprotein</keyword>
<dbReference type="RefSeq" id="WP_330108724.1">
    <property type="nucleotide sequence ID" value="NZ_JAZDQT010000002.1"/>
</dbReference>
<dbReference type="Pfam" id="PF04397">
    <property type="entry name" value="LytTR"/>
    <property type="match status" value="1"/>
</dbReference>
<name>A0ABU7IAC3_9SPHI</name>
<comment type="caution">
    <text evidence="4">The sequence shown here is derived from an EMBL/GenBank/DDBJ whole genome shotgun (WGS) entry which is preliminary data.</text>
</comment>
<dbReference type="Gene3D" id="2.40.50.1020">
    <property type="entry name" value="LytTr DNA-binding domain"/>
    <property type="match status" value="1"/>
</dbReference>
<dbReference type="InterPro" id="IPR007492">
    <property type="entry name" value="LytTR_DNA-bd_dom"/>
</dbReference>
<dbReference type="Proteomes" id="UP001336835">
    <property type="component" value="Unassembled WGS sequence"/>
</dbReference>
<proteinExistence type="predicted"/>
<dbReference type="GO" id="GO:0003677">
    <property type="term" value="F:DNA binding"/>
    <property type="evidence" value="ECO:0007669"/>
    <property type="project" value="UniProtKB-KW"/>
</dbReference>
<dbReference type="PROSITE" id="PS50110">
    <property type="entry name" value="RESPONSE_REGULATORY"/>
    <property type="match status" value="1"/>
</dbReference>